<evidence type="ECO:0000313" key="3">
    <source>
        <dbReference type="Proteomes" id="UP000298663"/>
    </source>
</evidence>
<accession>A0A4U5NHN3</accession>
<evidence type="ECO:0000313" key="2">
    <source>
        <dbReference type="EMBL" id="TKR82161.1"/>
    </source>
</evidence>
<dbReference type="EMBL" id="AZBU02000004">
    <property type="protein sequence ID" value="TKR82161.1"/>
    <property type="molecule type" value="Genomic_DNA"/>
</dbReference>
<reference evidence="2 3" key="1">
    <citation type="journal article" date="2015" name="Genome Biol.">
        <title>Comparative genomics of Steinernema reveals deeply conserved gene regulatory networks.</title>
        <authorList>
            <person name="Dillman A.R."/>
            <person name="Macchietto M."/>
            <person name="Porter C.F."/>
            <person name="Rogers A."/>
            <person name="Williams B."/>
            <person name="Antoshechkin I."/>
            <person name="Lee M.M."/>
            <person name="Goodwin Z."/>
            <person name="Lu X."/>
            <person name="Lewis E.E."/>
            <person name="Goodrich-Blair H."/>
            <person name="Stock S.P."/>
            <person name="Adams B.J."/>
            <person name="Sternberg P.W."/>
            <person name="Mortazavi A."/>
        </authorList>
    </citation>
    <scope>NUCLEOTIDE SEQUENCE [LARGE SCALE GENOMIC DNA]</scope>
    <source>
        <strain evidence="2 3">ALL</strain>
    </source>
</reference>
<sequence>MKAQFSRRKTDSGLTRADDHEQFGVTSSTRGERRQQIIATVFSLLQRKTRWINLQVRVTQLNVRNELVIIRQFQILV</sequence>
<dbReference type="AlphaFoldDB" id="A0A4U5NHN3"/>
<organism evidence="2 3">
    <name type="scientific">Steinernema carpocapsae</name>
    <name type="common">Entomopathogenic nematode</name>
    <dbReference type="NCBI Taxonomy" id="34508"/>
    <lineage>
        <taxon>Eukaryota</taxon>
        <taxon>Metazoa</taxon>
        <taxon>Ecdysozoa</taxon>
        <taxon>Nematoda</taxon>
        <taxon>Chromadorea</taxon>
        <taxon>Rhabditida</taxon>
        <taxon>Tylenchina</taxon>
        <taxon>Panagrolaimomorpha</taxon>
        <taxon>Strongyloidoidea</taxon>
        <taxon>Steinernematidae</taxon>
        <taxon>Steinernema</taxon>
    </lineage>
</organism>
<keyword evidence="3" id="KW-1185">Reference proteome</keyword>
<proteinExistence type="predicted"/>
<feature type="region of interest" description="Disordered" evidence="1">
    <location>
        <begin position="1"/>
        <end position="30"/>
    </location>
</feature>
<comment type="caution">
    <text evidence="2">The sequence shown here is derived from an EMBL/GenBank/DDBJ whole genome shotgun (WGS) entry which is preliminary data.</text>
</comment>
<gene>
    <name evidence="2" type="ORF">L596_015929</name>
</gene>
<feature type="compositionally biased region" description="Basic and acidic residues" evidence="1">
    <location>
        <begin position="8"/>
        <end position="22"/>
    </location>
</feature>
<protein>
    <submittedName>
        <fullName evidence="2">Uncharacterized protein</fullName>
    </submittedName>
</protein>
<dbReference type="Proteomes" id="UP000298663">
    <property type="component" value="Unassembled WGS sequence"/>
</dbReference>
<evidence type="ECO:0000256" key="1">
    <source>
        <dbReference type="SAM" id="MobiDB-lite"/>
    </source>
</evidence>
<reference evidence="2 3" key="2">
    <citation type="journal article" date="2019" name="G3 (Bethesda)">
        <title>Hybrid Assembly of the Genome of the Entomopathogenic Nematode Steinernema carpocapsae Identifies the X-Chromosome.</title>
        <authorList>
            <person name="Serra L."/>
            <person name="Macchietto M."/>
            <person name="Macias-Munoz A."/>
            <person name="McGill C.J."/>
            <person name="Rodriguez I.M."/>
            <person name="Rodriguez B."/>
            <person name="Murad R."/>
            <person name="Mortazavi A."/>
        </authorList>
    </citation>
    <scope>NUCLEOTIDE SEQUENCE [LARGE SCALE GENOMIC DNA]</scope>
    <source>
        <strain evidence="2 3">ALL</strain>
    </source>
</reference>
<name>A0A4U5NHN3_STECR</name>